<evidence type="ECO:0000313" key="8">
    <source>
        <dbReference type="EMBL" id="UUI73880.1"/>
    </source>
</evidence>
<dbReference type="InterPro" id="IPR050093">
    <property type="entry name" value="ABC_SmlMolc_Importer"/>
</dbReference>
<evidence type="ECO:0000259" key="6">
    <source>
        <dbReference type="PROSITE" id="PS50893"/>
    </source>
</evidence>
<sequence length="357" mass="36961">MSDLEARFSVRRGDFELDLDLAAAEGEVLAVLGPNGAGKSTLLAVLAGLLRPSEGFVRVGDQVLTDVPVAGRARLVAPEHRAVGLLGQDGLVFPHLTALENVAFGPRSVGVRRAEAARRATGWLEAVGLAGMALRRPAELSGGQRQRVALARALAAEPRVLLLDEPLAALDVGVAPQLRQVLREQVARTGTTTVLVTHDVLDAVVLADRVIVLDGGAVVDEGLTAQVLAAPRDPFTATLAGVNLVVGEARDGGVRAPDGRHVAGREPIEPGGQAAAVFAPSAVAVHTRPPAGASPRNVWRTHVVALEPGQAVIRVRTAGSPEVVADLTPAAVAELGLAPGSEVWLSVKATEVGLHRR</sequence>
<gene>
    <name evidence="8" type="ORF">NP064_08455</name>
</gene>
<evidence type="ECO:0000256" key="5">
    <source>
        <dbReference type="PROSITE-ProRule" id="PRU01213"/>
    </source>
</evidence>
<dbReference type="InterPro" id="IPR003439">
    <property type="entry name" value="ABC_transporter-like_ATP-bd"/>
</dbReference>
<dbReference type="Gene3D" id="2.40.50.100">
    <property type="match status" value="1"/>
</dbReference>
<dbReference type="RefSeq" id="WP_227569209.1">
    <property type="nucleotide sequence ID" value="NZ_CP101988.1"/>
</dbReference>
<dbReference type="InterPro" id="IPR003593">
    <property type="entry name" value="AAA+_ATPase"/>
</dbReference>
<evidence type="ECO:0000259" key="7">
    <source>
        <dbReference type="PROSITE" id="PS51866"/>
    </source>
</evidence>
<organism evidence="8 9">
    <name type="scientific">Cellulomonas chengniuliangii</name>
    <dbReference type="NCBI Taxonomy" id="2968084"/>
    <lineage>
        <taxon>Bacteria</taxon>
        <taxon>Bacillati</taxon>
        <taxon>Actinomycetota</taxon>
        <taxon>Actinomycetes</taxon>
        <taxon>Micrococcales</taxon>
        <taxon>Cellulomonadaceae</taxon>
        <taxon>Cellulomonas</taxon>
    </lineage>
</organism>
<feature type="domain" description="Mop" evidence="7">
    <location>
        <begin position="292"/>
        <end position="356"/>
    </location>
</feature>
<dbReference type="Gene3D" id="3.40.50.300">
    <property type="entry name" value="P-loop containing nucleotide triphosphate hydrolases"/>
    <property type="match status" value="1"/>
</dbReference>
<accession>A0ABY5KTW8</accession>
<dbReference type="SUPFAM" id="SSF50331">
    <property type="entry name" value="MOP-like"/>
    <property type="match status" value="1"/>
</dbReference>
<dbReference type="InterPro" id="IPR027417">
    <property type="entry name" value="P-loop_NTPase"/>
</dbReference>
<dbReference type="PANTHER" id="PTHR42781">
    <property type="entry name" value="SPERMIDINE/PUTRESCINE IMPORT ATP-BINDING PROTEIN POTA"/>
    <property type="match status" value="1"/>
</dbReference>
<dbReference type="SUPFAM" id="SSF52540">
    <property type="entry name" value="P-loop containing nucleoside triphosphate hydrolases"/>
    <property type="match status" value="1"/>
</dbReference>
<keyword evidence="4 8" id="KW-0067">ATP-binding</keyword>
<evidence type="ECO:0000256" key="2">
    <source>
        <dbReference type="ARBA" id="ARBA00022505"/>
    </source>
</evidence>
<keyword evidence="1" id="KW-0813">Transport</keyword>
<dbReference type="InterPro" id="IPR005116">
    <property type="entry name" value="Transp-assoc_OB_typ1"/>
</dbReference>
<evidence type="ECO:0000313" key="9">
    <source>
        <dbReference type="Proteomes" id="UP001316189"/>
    </source>
</evidence>
<keyword evidence="3" id="KW-0547">Nucleotide-binding</keyword>
<dbReference type="Pfam" id="PF00005">
    <property type="entry name" value="ABC_tran"/>
    <property type="match status" value="1"/>
</dbReference>
<dbReference type="InterPro" id="IPR008995">
    <property type="entry name" value="Mo/tungstate-bd_C_term_dom"/>
</dbReference>
<dbReference type="PROSITE" id="PS51866">
    <property type="entry name" value="MOP"/>
    <property type="match status" value="1"/>
</dbReference>
<evidence type="ECO:0000256" key="1">
    <source>
        <dbReference type="ARBA" id="ARBA00022448"/>
    </source>
</evidence>
<proteinExistence type="predicted"/>
<reference evidence="8 9" key="1">
    <citation type="submission" date="2022-07" db="EMBL/GenBank/DDBJ databases">
        <title>Novel species in genus cellulomonas.</title>
        <authorList>
            <person name="Ye L."/>
        </authorList>
    </citation>
    <scope>NUCLEOTIDE SEQUENCE [LARGE SCALE GENOMIC DNA]</scope>
    <source>
        <strain evidence="9">zg-Y338</strain>
    </source>
</reference>
<dbReference type="PROSITE" id="PS00211">
    <property type="entry name" value="ABC_TRANSPORTER_1"/>
    <property type="match status" value="1"/>
</dbReference>
<dbReference type="GO" id="GO:0005524">
    <property type="term" value="F:ATP binding"/>
    <property type="evidence" value="ECO:0007669"/>
    <property type="project" value="UniProtKB-KW"/>
</dbReference>
<keyword evidence="2 5" id="KW-0500">Molybdenum</keyword>
<dbReference type="PANTHER" id="PTHR42781:SF4">
    <property type="entry name" value="SPERMIDINE_PUTRESCINE IMPORT ATP-BINDING PROTEIN POTA"/>
    <property type="match status" value="1"/>
</dbReference>
<evidence type="ECO:0000256" key="3">
    <source>
        <dbReference type="ARBA" id="ARBA00022741"/>
    </source>
</evidence>
<dbReference type="PROSITE" id="PS50893">
    <property type="entry name" value="ABC_TRANSPORTER_2"/>
    <property type="match status" value="1"/>
</dbReference>
<dbReference type="Pfam" id="PF03459">
    <property type="entry name" value="TOBE"/>
    <property type="match status" value="1"/>
</dbReference>
<dbReference type="InterPro" id="IPR017871">
    <property type="entry name" value="ABC_transporter-like_CS"/>
</dbReference>
<dbReference type="Proteomes" id="UP001316189">
    <property type="component" value="Chromosome"/>
</dbReference>
<protein>
    <submittedName>
        <fullName evidence="8">ATP-binding cassette domain-containing protein</fullName>
    </submittedName>
</protein>
<dbReference type="SMART" id="SM00382">
    <property type="entry name" value="AAA"/>
    <property type="match status" value="1"/>
</dbReference>
<dbReference type="InterPro" id="IPR004606">
    <property type="entry name" value="Mop_domain"/>
</dbReference>
<name>A0ABY5KTW8_9CELL</name>
<feature type="domain" description="ABC transporter" evidence="6">
    <location>
        <begin position="1"/>
        <end position="240"/>
    </location>
</feature>
<dbReference type="EMBL" id="CP101988">
    <property type="protein sequence ID" value="UUI73880.1"/>
    <property type="molecule type" value="Genomic_DNA"/>
</dbReference>
<evidence type="ECO:0000256" key="4">
    <source>
        <dbReference type="ARBA" id="ARBA00022840"/>
    </source>
</evidence>
<keyword evidence="9" id="KW-1185">Reference proteome</keyword>